<dbReference type="InterPro" id="IPR036388">
    <property type="entry name" value="WH-like_DNA-bd_sf"/>
</dbReference>
<dbReference type="Pfam" id="PF00196">
    <property type="entry name" value="GerE"/>
    <property type="match status" value="1"/>
</dbReference>
<feature type="domain" description="HTH luxR-type" evidence="2">
    <location>
        <begin position="48"/>
        <end position="74"/>
    </location>
</feature>
<feature type="region of interest" description="Disordered" evidence="1">
    <location>
        <begin position="1"/>
        <end position="42"/>
    </location>
</feature>
<sequence length="109" mass="11375">MTSHAAPTPRHADAASRPTSAAAGAPHGPRGRHACVPPATNRSAPVRGVLALVARGTSNREIAAELVISEATVRPSRGGYARCQSAGVFGGSQPGCAWWPWRQRYVEPP</sequence>
<dbReference type="Gene3D" id="1.10.10.10">
    <property type="entry name" value="Winged helix-like DNA-binding domain superfamily/Winged helix DNA-binding domain"/>
    <property type="match status" value="1"/>
</dbReference>
<keyword evidence="4" id="KW-1185">Reference proteome</keyword>
<name>A0A5P2BN15_STRVZ</name>
<dbReference type="AlphaFoldDB" id="A0A5P2BN15"/>
<dbReference type="GO" id="GO:0006355">
    <property type="term" value="P:regulation of DNA-templated transcription"/>
    <property type="evidence" value="ECO:0007669"/>
    <property type="project" value="InterPro"/>
</dbReference>
<gene>
    <name evidence="3" type="ORF">DEJ47_26895</name>
</gene>
<dbReference type="GO" id="GO:0003677">
    <property type="term" value="F:DNA binding"/>
    <property type="evidence" value="ECO:0007669"/>
    <property type="project" value="InterPro"/>
</dbReference>
<evidence type="ECO:0000313" key="3">
    <source>
        <dbReference type="EMBL" id="QES31773.1"/>
    </source>
</evidence>
<evidence type="ECO:0000256" key="1">
    <source>
        <dbReference type="SAM" id="MobiDB-lite"/>
    </source>
</evidence>
<evidence type="ECO:0000313" key="4">
    <source>
        <dbReference type="Proteomes" id="UP000323046"/>
    </source>
</evidence>
<protein>
    <recommendedName>
        <fullName evidence="2">HTH luxR-type domain-containing protein</fullName>
    </recommendedName>
</protein>
<dbReference type="Proteomes" id="UP000323046">
    <property type="component" value="Chromosome"/>
</dbReference>
<reference evidence="3 4" key="1">
    <citation type="submission" date="2018-05" db="EMBL/GenBank/DDBJ databases">
        <title>Streptomyces venezuelae.</title>
        <authorList>
            <person name="Kim W."/>
            <person name="Lee N."/>
            <person name="Cho B.-K."/>
        </authorList>
    </citation>
    <scope>NUCLEOTIDE SEQUENCE [LARGE SCALE GENOMIC DNA]</scope>
    <source>
        <strain evidence="3 4">ATCC 14583</strain>
    </source>
</reference>
<proteinExistence type="predicted"/>
<dbReference type="EMBL" id="CP029193">
    <property type="protein sequence ID" value="QES31773.1"/>
    <property type="molecule type" value="Genomic_DNA"/>
</dbReference>
<dbReference type="InterPro" id="IPR000792">
    <property type="entry name" value="Tscrpt_reg_LuxR_C"/>
</dbReference>
<organism evidence="3 4">
    <name type="scientific">Streptomyces venezuelae</name>
    <dbReference type="NCBI Taxonomy" id="54571"/>
    <lineage>
        <taxon>Bacteria</taxon>
        <taxon>Bacillati</taxon>
        <taxon>Actinomycetota</taxon>
        <taxon>Actinomycetes</taxon>
        <taxon>Kitasatosporales</taxon>
        <taxon>Streptomycetaceae</taxon>
        <taxon>Streptomyces</taxon>
    </lineage>
</organism>
<dbReference type="InterPro" id="IPR016032">
    <property type="entry name" value="Sig_transdc_resp-reg_C-effctor"/>
</dbReference>
<dbReference type="OrthoDB" id="9808843at2"/>
<accession>A0A5P2BN15</accession>
<dbReference type="SUPFAM" id="SSF46894">
    <property type="entry name" value="C-terminal effector domain of the bipartite response regulators"/>
    <property type="match status" value="1"/>
</dbReference>
<evidence type="ECO:0000259" key="2">
    <source>
        <dbReference type="Pfam" id="PF00196"/>
    </source>
</evidence>
<feature type="compositionally biased region" description="Low complexity" evidence="1">
    <location>
        <begin position="15"/>
        <end position="28"/>
    </location>
</feature>